<keyword evidence="7" id="KW-0783">Tetrahydrobiopterin biosynthesis</keyword>
<accession>A0A6H5GRI6</accession>
<dbReference type="PANTHER" id="PTHR12589:SF7">
    <property type="entry name" value="6-PYRUVOYL TETRAHYDROBIOPTERIN SYNTHASE"/>
    <property type="match status" value="1"/>
</dbReference>
<dbReference type="UniPathway" id="UPA00849">
    <property type="reaction ID" value="UER00819"/>
</dbReference>
<dbReference type="AlphaFoldDB" id="A0A6H5GRI6"/>
<evidence type="ECO:0000313" key="9">
    <source>
        <dbReference type="EMBL" id="CAB0005800.1"/>
    </source>
</evidence>
<dbReference type="OrthoDB" id="14045at2759"/>
<dbReference type="GO" id="GO:0005739">
    <property type="term" value="C:mitochondrion"/>
    <property type="evidence" value="ECO:0007669"/>
    <property type="project" value="TreeGrafter"/>
</dbReference>
<sequence length="140" mass="16265">MAQRIGYLTRVEKFSACHRLHSPHLTDEENLNTYTKCNNPNGHGHNYRVEVTLRGPISPTDGMVMNINDLKKYMNIAIMDTMDHKHLDKDVPYFKNIVSTTENVAIYIFDSLSELLPNPKLLYEVKIYETDNNIVFYRGE</sequence>
<keyword evidence="6" id="KW-0862">Zinc</keyword>
<evidence type="ECO:0000256" key="5">
    <source>
        <dbReference type="ARBA" id="ARBA00022723"/>
    </source>
</evidence>
<dbReference type="FunFam" id="3.30.479.10:FF:000003">
    <property type="entry name" value="6-pyruvoyl tetrahydrobiopterin synthase"/>
    <property type="match status" value="1"/>
</dbReference>
<dbReference type="GO" id="GO:0003874">
    <property type="term" value="F:6-pyruvoyltetrahydropterin synthase activity"/>
    <property type="evidence" value="ECO:0007669"/>
    <property type="project" value="UniProtKB-EC"/>
</dbReference>
<dbReference type="Pfam" id="PF01242">
    <property type="entry name" value="PTPS"/>
    <property type="match status" value="1"/>
</dbReference>
<gene>
    <name evidence="9" type="ORF">NTEN_LOCUS11277</name>
</gene>
<keyword evidence="8" id="KW-0456">Lyase</keyword>
<proteinExistence type="inferred from homology"/>
<evidence type="ECO:0000256" key="7">
    <source>
        <dbReference type="ARBA" id="ARBA00023007"/>
    </source>
</evidence>
<comment type="pathway">
    <text evidence="2">Cofactor biosynthesis; tetrahydrobiopterin biosynthesis; tetrahydrobiopterin from 7,8-dihydroneopterin triphosphate: step 1/3.</text>
</comment>
<dbReference type="PROSITE" id="PS00987">
    <property type="entry name" value="PTPS_1"/>
    <property type="match status" value="1"/>
</dbReference>
<evidence type="ECO:0000256" key="2">
    <source>
        <dbReference type="ARBA" id="ARBA00005126"/>
    </source>
</evidence>
<dbReference type="InterPro" id="IPR007115">
    <property type="entry name" value="6-PTP_synth/QueD"/>
</dbReference>
<evidence type="ECO:0000256" key="8">
    <source>
        <dbReference type="ARBA" id="ARBA00023239"/>
    </source>
</evidence>
<comment type="similarity">
    <text evidence="3">Belongs to the PTPS family.</text>
</comment>
<comment type="cofactor">
    <cofactor evidence="1">
        <name>Zn(2+)</name>
        <dbReference type="ChEBI" id="CHEBI:29105"/>
    </cofactor>
</comment>
<dbReference type="InterPro" id="IPR022470">
    <property type="entry name" value="PTPS_Cys_AS"/>
</dbReference>
<evidence type="ECO:0000256" key="4">
    <source>
        <dbReference type="ARBA" id="ARBA00013100"/>
    </source>
</evidence>
<dbReference type="GO" id="GO:0006729">
    <property type="term" value="P:tetrahydrobiopterin biosynthetic process"/>
    <property type="evidence" value="ECO:0007669"/>
    <property type="project" value="UniProtKB-UniPathway"/>
</dbReference>
<evidence type="ECO:0000256" key="1">
    <source>
        <dbReference type="ARBA" id="ARBA00001947"/>
    </source>
</evidence>
<name>A0A6H5GRI6_9HEMI</name>
<evidence type="ECO:0000256" key="3">
    <source>
        <dbReference type="ARBA" id="ARBA00009164"/>
    </source>
</evidence>
<evidence type="ECO:0000256" key="6">
    <source>
        <dbReference type="ARBA" id="ARBA00022833"/>
    </source>
</evidence>
<keyword evidence="5" id="KW-0479">Metal-binding</keyword>
<reference evidence="9 10" key="1">
    <citation type="submission" date="2020-02" db="EMBL/GenBank/DDBJ databases">
        <authorList>
            <person name="Ferguson B K."/>
        </authorList>
    </citation>
    <scope>NUCLEOTIDE SEQUENCE [LARGE SCALE GENOMIC DNA]</scope>
</reference>
<dbReference type="InterPro" id="IPR038418">
    <property type="entry name" value="6-PTP_synth/QueD_sf"/>
</dbReference>
<dbReference type="PANTHER" id="PTHR12589">
    <property type="entry name" value="PYRUVOYL TETRAHYDROBIOPTERIN SYNTHASE"/>
    <property type="match status" value="1"/>
</dbReference>
<organism evidence="9 10">
    <name type="scientific">Nesidiocoris tenuis</name>
    <dbReference type="NCBI Taxonomy" id="355587"/>
    <lineage>
        <taxon>Eukaryota</taxon>
        <taxon>Metazoa</taxon>
        <taxon>Ecdysozoa</taxon>
        <taxon>Arthropoda</taxon>
        <taxon>Hexapoda</taxon>
        <taxon>Insecta</taxon>
        <taxon>Pterygota</taxon>
        <taxon>Neoptera</taxon>
        <taxon>Paraneoptera</taxon>
        <taxon>Hemiptera</taxon>
        <taxon>Heteroptera</taxon>
        <taxon>Panheteroptera</taxon>
        <taxon>Cimicomorpha</taxon>
        <taxon>Miridae</taxon>
        <taxon>Dicyphina</taxon>
        <taxon>Nesidiocoris</taxon>
    </lineage>
</organism>
<evidence type="ECO:0000313" key="10">
    <source>
        <dbReference type="Proteomes" id="UP000479000"/>
    </source>
</evidence>
<protein>
    <recommendedName>
        <fullName evidence="4">6-pyruvoyltetrahydropterin synthase</fullName>
        <ecNumber evidence="4">4.2.3.12</ecNumber>
    </recommendedName>
</protein>
<dbReference type="NCBIfam" id="TIGR00039">
    <property type="entry name" value="6PTHBS"/>
    <property type="match status" value="1"/>
</dbReference>
<dbReference type="GO" id="GO:0046872">
    <property type="term" value="F:metal ion binding"/>
    <property type="evidence" value="ECO:0007669"/>
    <property type="project" value="UniProtKB-KW"/>
</dbReference>
<dbReference type="EMBL" id="CADCXU010016610">
    <property type="protein sequence ID" value="CAB0005800.1"/>
    <property type="molecule type" value="Genomic_DNA"/>
</dbReference>
<dbReference type="Gene3D" id="3.30.479.10">
    <property type="entry name" value="6-pyruvoyl tetrahydropterin synthase/QueD"/>
    <property type="match status" value="1"/>
</dbReference>
<keyword evidence="10" id="KW-1185">Reference proteome</keyword>
<dbReference type="Proteomes" id="UP000479000">
    <property type="component" value="Unassembled WGS sequence"/>
</dbReference>
<dbReference type="SUPFAM" id="SSF55620">
    <property type="entry name" value="Tetrahydrobiopterin biosynthesis enzymes-like"/>
    <property type="match status" value="1"/>
</dbReference>
<dbReference type="EC" id="4.2.3.12" evidence="4"/>
<dbReference type="CDD" id="cd00470">
    <property type="entry name" value="PTPS"/>
    <property type="match status" value="1"/>
</dbReference>